<evidence type="ECO:0000256" key="1">
    <source>
        <dbReference type="SAM" id="Coils"/>
    </source>
</evidence>
<organism evidence="4 5">
    <name type="scientific">Coccomyxa viridis</name>
    <dbReference type="NCBI Taxonomy" id="1274662"/>
    <lineage>
        <taxon>Eukaryota</taxon>
        <taxon>Viridiplantae</taxon>
        <taxon>Chlorophyta</taxon>
        <taxon>core chlorophytes</taxon>
        <taxon>Trebouxiophyceae</taxon>
        <taxon>Trebouxiophyceae incertae sedis</taxon>
        <taxon>Coccomyxaceae</taxon>
        <taxon>Coccomyxa</taxon>
    </lineage>
</organism>
<protein>
    <recommendedName>
        <fullName evidence="3">C2 NT-type domain-containing protein</fullName>
    </recommendedName>
</protein>
<feature type="coiled-coil region" evidence="1">
    <location>
        <begin position="458"/>
        <end position="485"/>
    </location>
</feature>
<evidence type="ECO:0000259" key="3">
    <source>
        <dbReference type="PROSITE" id="PS51840"/>
    </source>
</evidence>
<feature type="region of interest" description="Disordered" evidence="2">
    <location>
        <begin position="197"/>
        <end position="220"/>
    </location>
</feature>
<keyword evidence="1" id="KW-0175">Coiled coil</keyword>
<evidence type="ECO:0000313" key="5">
    <source>
        <dbReference type="Proteomes" id="UP001314263"/>
    </source>
</evidence>
<dbReference type="InterPro" id="IPR019448">
    <property type="entry name" value="NT-C2"/>
</dbReference>
<feature type="region of interest" description="Disordered" evidence="2">
    <location>
        <begin position="523"/>
        <end position="584"/>
    </location>
</feature>
<comment type="caution">
    <text evidence="4">The sequence shown here is derived from an EMBL/GenBank/DDBJ whole genome shotgun (WGS) entry which is preliminary data.</text>
</comment>
<evidence type="ECO:0000256" key="2">
    <source>
        <dbReference type="SAM" id="MobiDB-lite"/>
    </source>
</evidence>
<dbReference type="PROSITE" id="PS51840">
    <property type="entry name" value="C2_NT"/>
    <property type="match status" value="1"/>
</dbReference>
<feature type="compositionally biased region" description="Polar residues" evidence="2">
    <location>
        <begin position="538"/>
        <end position="551"/>
    </location>
</feature>
<gene>
    <name evidence="4" type="ORF">CVIRNUC_010057</name>
</gene>
<feature type="compositionally biased region" description="Basic and acidic residues" evidence="2">
    <location>
        <begin position="280"/>
        <end position="291"/>
    </location>
</feature>
<proteinExistence type="predicted"/>
<evidence type="ECO:0000313" key="4">
    <source>
        <dbReference type="EMBL" id="CAK0786843.1"/>
    </source>
</evidence>
<keyword evidence="5" id="KW-1185">Reference proteome</keyword>
<feature type="region of interest" description="Disordered" evidence="2">
    <location>
        <begin position="269"/>
        <end position="325"/>
    </location>
</feature>
<name>A0AAV1IHM0_9CHLO</name>
<feature type="domain" description="C2 NT-type" evidence="3">
    <location>
        <begin position="14"/>
        <end position="151"/>
    </location>
</feature>
<dbReference type="EMBL" id="CAUYUE010000015">
    <property type="protein sequence ID" value="CAK0786843.1"/>
    <property type="molecule type" value="Genomic_DNA"/>
</dbReference>
<dbReference type="Proteomes" id="UP001314263">
    <property type="component" value="Unassembled WGS sequence"/>
</dbReference>
<accession>A0AAV1IHM0</accession>
<dbReference type="AlphaFoldDB" id="A0AAV1IHM0"/>
<sequence>MAPSMQRRIENAKQRLKGRDPFVFELEVVPQAAEGIPADVRQASFLLQRQSKLQGTELVDVDGGSATWKQALKQESTFYKEGERFAAKEFSFKLQGMKGRGSRGEKPQTFAKMEVDMAAYCDCGEPGSRDLIIELRPSGRLHVAVKLTWLQDRAPDADAMTDLSRLSVGPSVPSSSAMQYQDLSGFDDNIKAVHGTPSRRGVSFGHSISMPAPKSRADGQAWPRRALNRTSTRVGTPGEGLLASRCTPSVQVDSSAGFSGFQTLRSAEDDLVTPTIPRSSSERAAMRESLHRKSKSMPAGTPETPAEADDAETPATPLSPSSEGNIDRIKQALASSDEEDGPPTLAASVKRWWTGSKTLERQGSGLRSPFAVGGMRPLDLSASACIDTESIDRESNLEMLRELCRKALRDCQEQKAAAWDLETKAMRLERDKEALVETKMGMAERLAVAEDRLARVMREDAMRSLAQAKTQLAQADYEILQLQGELHSERMRNKTLRYTLANLQDDSLSALNKALIPAMSTRSLPARMHTSSQEEEVTPSSSLNSRGSADASSHELGHDLPVSQPMRWSSPADGHLPTPAVAQG</sequence>
<feature type="coiled-coil region" evidence="1">
    <location>
        <begin position="397"/>
        <end position="431"/>
    </location>
</feature>
<reference evidence="4 5" key="1">
    <citation type="submission" date="2023-10" db="EMBL/GenBank/DDBJ databases">
        <authorList>
            <person name="Maclean D."/>
            <person name="Macfadyen A."/>
        </authorList>
    </citation>
    <scope>NUCLEOTIDE SEQUENCE [LARGE SCALE GENOMIC DNA]</scope>
</reference>